<evidence type="ECO:0000313" key="2">
    <source>
        <dbReference type="EMBL" id="DAF89964.1"/>
    </source>
</evidence>
<organism evidence="2">
    <name type="scientific">Siphoviridae sp. ctwHj1</name>
    <dbReference type="NCBI Taxonomy" id="2825727"/>
    <lineage>
        <taxon>Viruses</taxon>
        <taxon>Duplodnaviria</taxon>
        <taxon>Heunggongvirae</taxon>
        <taxon>Uroviricota</taxon>
        <taxon>Caudoviricetes</taxon>
    </lineage>
</organism>
<protein>
    <submittedName>
        <fullName evidence="2">Uncharacterized protein</fullName>
    </submittedName>
</protein>
<feature type="region of interest" description="Disordered" evidence="1">
    <location>
        <begin position="1"/>
        <end position="37"/>
    </location>
</feature>
<proteinExistence type="predicted"/>
<name>A0A8S5U690_9CAUD</name>
<feature type="compositionally biased region" description="Basic residues" evidence="1">
    <location>
        <begin position="9"/>
        <end position="31"/>
    </location>
</feature>
<evidence type="ECO:0000256" key="1">
    <source>
        <dbReference type="SAM" id="MobiDB-lite"/>
    </source>
</evidence>
<accession>A0A8S5U690</accession>
<reference evidence="2" key="1">
    <citation type="journal article" date="2021" name="Proc. Natl. Acad. Sci. U.S.A.">
        <title>A Catalog of Tens of Thousands of Viruses from Human Metagenomes Reveals Hidden Associations with Chronic Diseases.</title>
        <authorList>
            <person name="Tisza M.J."/>
            <person name="Buck C.B."/>
        </authorList>
    </citation>
    <scope>NUCLEOTIDE SEQUENCE</scope>
    <source>
        <strain evidence="2">CtwHj1</strain>
    </source>
</reference>
<dbReference type="EMBL" id="BK016018">
    <property type="protein sequence ID" value="DAF89964.1"/>
    <property type="molecule type" value="Genomic_DNA"/>
</dbReference>
<sequence length="56" mass="6734">MDLISQGQRHGRHLRWFRPKNSPKKKGRAQPRPKSLAGAKRWKRFDNKYLHMLIPN</sequence>